<proteinExistence type="predicted"/>
<organism evidence="3 4">
    <name type="scientific">Bombus bifarius</name>
    <dbReference type="NCBI Taxonomy" id="103933"/>
    <lineage>
        <taxon>Eukaryota</taxon>
        <taxon>Metazoa</taxon>
        <taxon>Ecdysozoa</taxon>
        <taxon>Arthropoda</taxon>
        <taxon>Hexapoda</taxon>
        <taxon>Insecta</taxon>
        <taxon>Pterygota</taxon>
        <taxon>Neoptera</taxon>
        <taxon>Endopterygota</taxon>
        <taxon>Hymenoptera</taxon>
        <taxon>Apocrita</taxon>
        <taxon>Aculeata</taxon>
        <taxon>Apoidea</taxon>
        <taxon>Anthophila</taxon>
        <taxon>Apidae</taxon>
        <taxon>Bombus</taxon>
        <taxon>Pyrobombus</taxon>
    </lineage>
</organism>
<sequence length="351" mass="39531">MNLNQFEMTNNAHSARTKAGGDNADSISAILRVPPFWSDDVDLWFKMLEVQFETARITSDQEKYQVVIANLDKSHARLIRDVFDAAPATERYEYVKKELIKRLGESYAKRLRQVIENEQMGDRKPSQFYRDLKSLATNSLADDVIFTVWEGRLPQRIRSILASVQNNDPDSRIQIADNIYEATLESGQIAAASAGRLPAITLPPGQNSGIGDAMAAFANLVTERVARMDAHMREMRALVAEQRSNEHPDVKTPIIGMDFLSHYGLLVDPRNKRLMDTITQTSSRGYTATTDEASDKTVIGESPYHQLLAEFPDLTRPPIFGKERIRHGMLHHIETTPGPPVYSKPRRLAPD</sequence>
<gene>
    <name evidence="4" type="primary">LOC117214095</name>
</gene>
<dbReference type="InterPro" id="IPR055469">
    <property type="entry name" value="DUF7041"/>
</dbReference>
<accession>A0A6P8MPY5</accession>
<dbReference type="RefSeq" id="XP_033315836.1">
    <property type="nucleotide sequence ID" value="XM_033459945.1"/>
</dbReference>
<protein>
    <submittedName>
        <fullName evidence="4">Uncharacterized protein LOC117214095</fullName>
    </submittedName>
</protein>
<feature type="domain" description="DUF7041" evidence="2">
    <location>
        <begin position="33"/>
        <end position="115"/>
    </location>
</feature>
<feature type="region of interest" description="Disordered" evidence="1">
    <location>
        <begin position="332"/>
        <end position="351"/>
    </location>
</feature>
<evidence type="ECO:0000313" key="3">
    <source>
        <dbReference type="Proteomes" id="UP000515164"/>
    </source>
</evidence>
<evidence type="ECO:0000259" key="2">
    <source>
        <dbReference type="Pfam" id="PF23055"/>
    </source>
</evidence>
<dbReference type="Pfam" id="PF23055">
    <property type="entry name" value="DUF7041"/>
    <property type="match status" value="1"/>
</dbReference>
<dbReference type="PANTHER" id="PTHR33327:SF3">
    <property type="entry name" value="RNA-DIRECTED DNA POLYMERASE"/>
    <property type="match status" value="1"/>
</dbReference>
<dbReference type="AlphaFoldDB" id="A0A6P8MPY5"/>
<dbReference type="GeneID" id="117214095"/>
<evidence type="ECO:0000256" key="1">
    <source>
        <dbReference type="SAM" id="MobiDB-lite"/>
    </source>
</evidence>
<keyword evidence="3" id="KW-1185">Reference proteome</keyword>
<evidence type="ECO:0000313" key="4">
    <source>
        <dbReference type="RefSeq" id="XP_033315836.1"/>
    </source>
</evidence>
<dbReference type="Proteomes" id="UP000515164">
    <property type="component" value="Unplaced"/>
</dbReference>
<name>A0A6P8MPY5_9HYME</name>
<reference evidence="4" key="1">
    <citation type="submission" date="2025-08" db="UniProtKB">
        <authorList>
            <consortium name="RefSeq"/>
        </authorList>
    </citation>
    <scope>IDENTIFICATION</scope>
    <source>
        <tissue evidence="4">Muscle</tissue>
    </source>
</reference>
<dbReference type="KEGG" id="bbif:117214095"/>
<dbReference type="PANTHER" id="PTHR33327">
    <property type="entry name" value="ENDONUCLEASE"/>
    <property type="match status" value="1"/>
</dbReference>